<dbReference type="SUPFAM" id="SSF144064">
    <property type="entry name" value="Heme iron utilization protein-like"/>
    <property type="match status" value="1"/>
</dbReference>
<dbReference type="CDD" id="cd16831">
    <property type="entry name" value="HemS-like_C"/>
    <property type="match status" value="1"/>
</dbReference>
<sequence length="345" mass="39002">MTTDLLSLKARWADLRQQQPQSRIRDAAQQLGVSEAELLVTGLGETVTRLTGDFRELLKQVTSLGYVMALTRNDVLVHERKGVYEKVSFSNHVGLVLGPDIDLRLFMNRWQWGFAVQENGRKSLQFFDPQGQAVHKMYLTDRSDEIAYNRLVTRFQDSQQSTELAILPAAAKEIEKDDTDIDVSGFRHGWLDMKDTHEFFSLLRQYGVGRQQGLRLAPEGHAQLLSMEVLKRIFAEAADRQVSIMVFVSNPGCIQIHTGPVHKLATMGPWFNVLDPTFNLHLNETRVDQVWLTRKPTTDGIVTGLELFDKDGQNVALIFGERKPGKPELTSWRTLVDDITAAAIS</sequence>
<dbReference type="Proteomes" id="UP000290407">
    <property type="component" value="Unassembled WGS sequence"/>
</dbReference>
<organism evidence="2 3">
    <name type="scientific">Spirosoma sordidisoli</name>
    <dbReference type="NCBI Taxonomy" id="2502893"/>
    <lineage>
        <taxon>Bacteria</taxon>
        <taxon>Pseudomonadati</taxon>
        <taxon>Bacteroidota</taxon>
        <taxon>Cytophagia</taxon>
        <taxon>Cytophagales</taxon>
        <taxon>Cytophagaceae</taxon>
        <taxon>Spirosoma</taxon>
    </lineage>
</organism>
<evidence type="ECO:0000259" key="1">
    <source>
        <dbReference type="Pfam" id="PF05171"/>
    </source>
</evidence>
<name>A0A4Q2UK01_9BACT</name>
<keyword evidence="3" id="KW-1185">Reference proteome</keyword>
<dbReference type="Gene3D" id="3.40.1570.10">
    <property type="entry name" value="HemS/ChuS/ChuX like domains"/>
    <property type="match status" value="2"/>
</dbReference>
<accession>A0A4Q2UK01</accession>
<dbReference type="InterPro" id="IPR053733">
    <property type="entry name" value="Heme_Transport_Util_sf"/>
</dbReference>
<reference evidence="2 3" key="1">
    <citation type="submission" date="2019-01" db="EMBL/GenBank/DDBJ databases">
        <title>Spirosoma flava sp. nov., a propanil-degrading bacterium isolated from herbicide-contaminated soil.</title>
        <authorList>
            <person name="Zhang L."/>
            <person name="Jiang J.-D."/>
        </authorList>
    </citation>
    <scope>NUCLEOTIDE SEQUENCE [LARGE SCALE GENOMIC DNA]</scope>
    <source>
        <strain evidence="2 3">TY50</strain>
    </source>
</reference>
<dbReference type="EMBL" id="SBLB01000009">
    <property type="protein sequence ID" value="RYC67089.1"/>
    <property type="molecule type" value="Genomic_DNA"/>
</dbReference>
<dbReference type="Pfam" id="PF05171">
    <property type="entry name" value="HemS"/>
    <property type="match status" value="2"/>
</dbReference>
<evidence type="ECO:0000313" key="3">
    <source>
        <dbReference type="Proteomes" id="UP000290407"/>
    </source>
</evidence>
<gene>
    <name evidence="2" type="ORF">EQG79_25745</name>
</gene>
<dbReference type="InterPro" id="IPR007845">
    <property type="entry name" value="HemS/ChuX_dom"/>
</dbReference>
<dbReference type="AlphaFoldDB" id="A0A4Q2UK01"/>
<comment type="caution">
    <text evidence="2">The sequence shown here is derived from an EMBL/GenBank/DDBJ whole genome shotgun (WGS) entry which is preliminary data.</text>
</comment>
<dbReference type="GO" id="GO:0006826">
    <property type="term" value="P:iron ion transport"/>
    <property type="evidence" value="ECO:0007669"/>
    <property type="project" value="InterPro"/>
</dbReference>
<proteinExistence type="predicted"/>
<protein>
    <submittedName>
        <fullName evidence="2">Hemin-degrading factor</fullName>
    </submittedName>
</protein>
<dbReference type="CDD" id="cd16830">
    <property type="entry name" value="HemS-like_N"/>
    <property type="match status" value="1"/>
</dbReference>
<feature type="domain" description="Haemin-degrading HemS/ChuX" evidence="1">
    <location>
        <begin position="207"/>
        <end position="338"/>
    </location>
</feature>
<evidence type="ECO:0000313" key="2">
    <source>
        <dbReference type="EMBL" id="RYC67089.1"/>
    </source>
</evidence>
<feature type="domain" description="Haemin-degrading HemS/ChuX" evidence="1">
    <location>
        <begin position="32"/>
        <end position="155"/>
    </location>
</feature>
<dbReference type="RefSeq" id="WP_129605501.1">
    <property type="nucleotide sequence ID" value="NZ_SBLB01000009.1"/>
</dbReference>